<accession>A0A2G9QIH9</accession>
<keyword evidence="8" id="KW-0704">Schiff base</keyword>
<keyword evidence="6" id="KW-0963">Cytoplasm</keyword>
<keyword evidence="12" id="KW-1185">Reference proteome</keyword>
<dbReference type="GO" id="GO:0008747">
    <property type="term" value="F:N-acetylneuraminate lyase activity"/>
    <property type="evidence" value="ECO:0007669"/>
    <property type="project" value="UniProtKB-EC"/>
</dbReference>
<comment type="similarity">
    <text evidence="3">Belongs to the DapA family. NanA subfamily.</text>
</comment>
<dbReference type="Pfam" id="PF00701">
    <property type="entry name" value="DHDPS"/>
    <property type="match status" value="1"/>
</dbReference>
<dbReference type="EMBL" id="KV978381">
    <property type="protein sequence ID" value="PIO15410.1"/>
    <property type="molecule type" value="Genomic_DNA"/>
</dbReference>
<evidence type="ECO:0000256" key="3">
    <source>
        <dbReference type="ARBA" id="ARBA00006324"/>
    </source>
</evidence>
<dbReference type="PANTHER" id="PTHR12128">
    <property type="entry name" value="DIHYDRODIPICOLINATE SYNTHASE"/>
    <property type="match status" value="1"/>
</dbReference>
<dbReference type="SUPFAM" id="SSF51569">
    <property type="entry name" value="Aldolase"/>
    <property type="match status" value="1"/>
</dbReference>
<organism evidence="11 12">
    <name type="scientific">Aquarana catesbeiana</name>
    <name type="common">American bullfrog</name>
    <name type="synonym">Rana catesbeiana</name>
    <dbReference type="NCBI Taxonomy" id="8400"/>
    <lineage>
        <taxon>Eukaryota</taxon>
        <taxon>Metazoa</taxon>
        <taxon>Chordata</taxon>
        <taxon>Craniata</taxon>
        <taxon>Vertebrata</taxon>
        <taxon>Euteleostomi</taxon>
        <taxon>Amphibia</taxon>
        <taxon>Batrachia</taxon>
        <taxon>Anura</taxon>
        <taxon>Neobatrachia</taxon>
        <taxon>Ranoidea</taxon>
        <taxon>Ranidae</taxon>
        <taxon>Aquarana</taxon>
    </lineage>
</organism>
<evidence type="ECO:0000256" key="10">
    <source>
        <dbReference type="ARBA" id="ARBA00044906"/>
    </source>
</evidence>
<evidence type="ECO:0000256" key="1">
    <source>
        <dbReference type="ARBA" id="ARBA00004496"/>
    </source>
</evidence>
<keyword evidence="9" id="KW-0119">Carbohydrate metabolism</keyword>
<comment type="subcellular location">
    <subcellularLocation>
        <location evidence="1">Cytoplasm</location>
    </subcellularLocation>
</comment>
<keyword evidence="7" id="KW-0456">Lyase</keyword>
<evidence type="ECO:0000256" key="8">
    <source>
        <dbReference type="ARBA" id="ARBA00023270"/>
    </source>
</evidence>
<evidence type="ECO:0000313" key="11">
    <source>
        <dbReference type="EMBL" id="PIO15410.1"/>
    </source>
</evidence>
<dbReference type="Proteomes" id="UP000228934">
    <property type="component" value="Unassembled WGS sequence"/>
</dbReference>
<dbReference type="EC" id="4.1.3.3" evidence="5"/>
<evidence type="ECO:0000256" key="5">
    <source>
        <dbReference type="ARBA" id="ARBA00012911"/>
    </source>
</evidence>
<comment type="subunit">
    <text evidence="4">Homotetramer.</text>
</comment>
<sequence>MSLSVQERKRLAEEWVKHARGKMDNVIVHVGCLSLEDSKDLAAHAASCGADAISSVSPSFLKPSSQGWGLPDFKNIMSLISGIDLGPPRLPLMANWKPEHHENVRAELKRLGLM</sequence>
<evidence type="ECO:0000313" key="12">
    <source>
        <dbReference type="Proteomes" id="UP000228934"/>
    </source>
</evidence>
<evidence type="ECO:0000256" key="7">
    <source>
        <dbReference type="ARBA" id="ARBA00023239"/>
    </source>
</evidence>
<evidence type="ECO:0000256" key="9">
    <source>
        <dbReference type="ARBA" id="ARBA00023277"/>
    </source>
</evidence>
<dbReference type="InterPro" id="IPR013785">
    <property type="entry name" value="Aldolase_TIM"/>
</dbReference>
<evidence type="ECO:0000256" key="4">
    <source>
        <dbReference type="ARBA" id="ARBA00011881"/>
    </source>
</evidence>
<dbReference type="GO" id="GO:0005737">
    <property type="term" value="C:cytoplasm"/>
    <property type="evidence" value="ECO:0007669"/>
    <property type="project" value="UniProtKB-SubCell"/>
</dbReference>
<comment type="pathway">
    <text evidence="2">Amino-sugar metabolism; N-acetylneuraminate degradation.</text>
</comment>
<dbReference type="InterPro" id="IPR002220">
    <property type="entry name" value="DapA-like"/>
</dbReference>
<proteinExistence type="inferred from homology"/>
<comment type="catalytic activity">
    <reaction evidence="10">
        <text>aceneuramate = aldehydo-N-acetyl-D-mannosamine + pyruvate</text>
        <dbReference type="Rhea" id="RHEA:23296"/>
        <dbReference type="ChEBI" id="CHEBI:15361"/>
        <dbReference type="ChEBI" id="CHEBI:17122"/>
        <dbReference type="ChEBI" id="CHEBI:173083"/>
        <dbReference type="EC" id="4.1.3.3"/>
    </reaction>
</comment>
<dbReference type="PANTHER" id="PTHR12128:SF21">
    <property type="entry name" value="N-ACETYLNEURAMINATE LYASE"/>
    <property type="match status" value="1"/>
</dbReference>
<evidence type="ECO:0000256" key="2">
    <source>
        <dbReference type="ARBA" id="ARBA00004878"/>
    </source>
</evidence>
<name>A0A2G9QIH9_AQUCT</name>
<dbReference type="OrthoDB" id="191315at2759"/>
<gene>
    <name evidence="11" type="ORF">AB205_0033880</name>
</gene>
<evidence type="ECO:0000256" key="6">
    <source>
        <dbReference type="ARBA" id="ARBA00022490"/>
    </source>
</evidence>
<reference evidence="12" key="1">
    <citation type="journal article" date="2017" name="Nat. Commun.">
        <title>The North American bullfrog draft genome provides insight into hormonal regulation of long noncoding RNA.</title>
        <authorList>
            <person name="Hammond S.A."/>
            <person name="Warren R.L."/>
            <person name="Vandervalk B.P."/>
            <person name="Kucuk E."/>
            <person name="Khan H."/>
            <person name="Gibb E.A."/>
            <person name="Pandoh P."/>
            <person name="Kirk H."/>
            <person name="Zhao Y."/>
            <person name="Jones M."/>
            <person name="Mungall A.J."/>
            <person name="Coope R."/>
            <person name="Pleasance S."/>
            <person name="Moore R.A."/>
            <person name="Holt R.A."/>
            <person name="Round J.M."/>
            <person name="Ohora S."/>
            <person name="Walle B.V."/>
            <person name="Veldhoen N."/>
            <person name="Helbing C.C."/>
            <person name="Birol I."/>
        </authorList>
    </citation>
    <scope>NUCLEOTIDE SEQUENCE [LARGE SCALE GENOMIC DNA]</scope>
</reference>
<dbReference type="Gene3D" id="3.20.20.70">
    <property type="entry name" value="Aldolase class I"/>
    <property type="match status" value="1"/>
</dbReference>
<dbReference type="AlphaFoldDB" id="A0A2G9QIH9"/>
<protein>
    <recommendedName>
        <fullName evidence="5">N-acetylneuraminate lyase</fullName>
        <ecNumber evidence="5">4.1.3.3</ecNumber>
    </recommendedName>
</protein>